<sequence length="228" mass="25868">MDLSDERITMTARLEADSIWLEYGQHRILQNIYVRVDVGQVIGLLGRNGYGKSSLLEIIYGTRSAQNHSVRINGHYVDKLYQRPNTIAFLPQKSFIPGTLLISEVFGLYGSSVTTATELFPELTDMLPHRFDQLSGGQQRLIETVLVLTSPTDFVLLDEPFSNVMPLHVETLKVLISTVKHQKGILLTDHYYRDVLDISDTVYVLTSGGRTIQLTEPEQQLQHYGYIR</sequence>
<dbReference type="PANTHER" id="PTHR43820">
    <property type="entry name" value="HIGH-AFFINITY BRANCHED-CHAIN AMINO ACID TRANSPORT ATP-BINDING PROTEIN LIVF"/>
    <property type="match status" value="1"/>
</dbReference>
<dbReference type="GO" id="GO:0005524">
    <property type="term" value="F:ATP binding"/>
    <property type="evidence" value="ECO:0007669"/>
    <property type="project" value="InterPro"/>
</dbReference>
<evidence type="ECO:0000256" key="3">
    <source>
        <dbReference type="ARBA" id="ARBA00022970"/>
    </source>
</evidence>
<proteinExistence type="inferred from homology"/>
<organism evidence="5 6">
    <name type="scientific">Fibrisoma limi BUZ 3</name>
    <dbReference type="NCBI Taxonomy" id="1185876"/>
    <lineage>
        <taxon>Bacteria</taxon>
        <taxon>Pseudomonadati</taxon>
        <taxon>Bacteroidota</taxon>
        <taxon>Cytophagia</taxon>
        <taxon>Cytophagales</taxon>
        <taxon>Spirosomataceae</taxon>
        <taxon>Fibrisoma</taxon>
    </lineage>
</organism>
<dbReference type="GO" id="GO:0015807">
    <property type="term" value="P:L-amino acid transport"/>
    <property type="evidence" value="ECO:0007669"/>
    <property type="project" value="TreeGrafter"/>
</dbReference>
<dbReference type="GO" id="GO:0016887">
    <property type="term" value="F:ATP hydrolysis activity"/>
    <property type="evidence" value="ECO:0007669"/>
    <property type="project" value="InterPro"/>
</dbReference>
<evidence type="ECO:0000259" key="4">
    <source>
        <dbReference type="PROSITE" id="PS50893"/>
    </source>
</evidence>
<dbReference type="OrthoDB" id="9801987at2"/>
<dbReference type="PANTHER" id="PTHR43820:SF4">
    <property type="entry name" value="HIGH-AFFINITY BRANCHED-CHAIN AMINO ACID TRANSPORT ATP-BINDING PROTEIN LIVF"/>
    <property type="match status" value="1"/>
</dbReference>
<evidence type="ECO:0000313" key="5">
    <source>
        <dbReference type="EMBL" id="CCH52610.1"/>
    </source>
</evidence>
<keyword evidence="2" id="KW-0813">Transport</keyword>
<dbReference type="InterPro" id="IPR003439">
    <property type="entry name" value="ABC_transporter-like_ATP-bd"/>
</dbReference>
<protein>
    <submittedName>
        <fullName evidence="5">WGS project CAIT00000000 data, contig 5</fullName>
    </submittedName>
</protein>
<dbReference type="STRING" id="1185876.BN8_01623"/>
<dbReference type="GO" id="GO:0015658">
    <property type="term" value="F:branched-chain amino acid transmembrane transporter activity"/>
    <property type="evidence" value="ECO:0007669"/>
    <property type="project" value="TreeGrafter"/>
</dbReference>
<comment type="similarity">
    <text evidence="1">Belongs to the ABC transporter superfamily.</text>
</comment>
<dbReference type="eggNOG" id="COG1131">
    <property type="taxonomic scope" value="Bacteria"/>
</dbReference>
<dbReference type="Proteomes" id="UP000009309">
    <property type="component" value="Unassembled WGS sequence"/>
</dbReference>
<dbReference type="InterPro" id="IPR052156">
    <property type="entry name" value="BCAA_Transport_ATP-bd_LivF"/>
</dbReference>
<accession>I2GFD5</accession>
<evidence type="ECO:0000256" key="1">
    <source>
        <dbReference type="ARBA" id="ARBA00005417"/>
    </source>
</evidence>
<dbReference type="Pfam" id="PF00005">
    <property type="entry name" value="ABC_tran"/>
    <property type="match status" value="1"/>
</dbReference>
<dbReference type="PROSITE" id="PS50893">
    <property type="entry name" value="ABC_TRANSPORTER_2"/>
    <property type="match status" value="1"/>
</dbReference>
<dbReference type="InterPro" id="IPR027417">
    <property type="entry name" value="P-loop_NTPase"/>
</dbReference>
<keyword evidence="3" id="KW-0029">Amino-acid transport</keyword>
<dbReference type="SUPFAM" id="SSF52540">
    <property type="entry name" value="P-loop containing nucleoside triphosphate hydrolases"/>
    <property type="match status" value="1"/>
</dbReference>
<reference evidence="5 6" key="1">
    <citation type="journal article" date="2012" name="J. Bacteriol.">
        <title>Genome Sequence of the Filamentous Bacterium Fibrisoma limi BUZ 3T.</title>
        <authorList>
            <person name="Filippini M."/>
            <person name="Qi W."/>
            <person name="Jaenicke S."/>
            <person name="Goesmann A."/>
            <person name="Smits T.H."/>
            <person name="Bagheri H.C."/>
        </authorList>
    </citation>
    <scope>NUCLEOTIDE SEQUENCE [LARGE SCALE GENOMIC DNA]</scope>
    <source>
        <strain evidence="6">BUZ 3T</strain>
    </source>
</reference>
<evidence type="ECO:0000256" key="2">
    <source>
        <dbReference type="ARBA" id="ARBA00022448"/>
    </source>
</evidence>
<dbReference type="AlphaFoldDB" id="I2GFD5"/>
<name>I2GFD5_9BACT</name>
<feature type="domain" description="ABC transporter" evidence="4">
    <location>
        <begin position="14"/>
        <end position="227"/>
    </location>
</feature>
<keyword evidence="6" id="KW-1185">Reference proteome</keyword>
<gene>
    <name evidence="5" type="ORF">BN8_01623</name>
</gene>
<dbReference type="EMBL" id="CAIT01000005">
    <property type="protein sequence ID" value="CCH52610.1"/>
    <property type="molecule type" value="Genomic_DNA"/>
</dbReference>
<comment type="caution">
    <text evidence="5">The sequence shown here is derived from an EMBL/GenBank/DDBJ whole genome shotgun (WGS) entry which is preliminary data.</text>
</comment>
<evidence type="ECO:0000313" key="6">
    <source>
        <dbReference type="Proteomes" id="UP000009309"/>
    </source>
</evidence>
<dbReference type="Gene3D" id="3.40.50.300">
    <property type="entry name" value="P-loop containing nucleotide triphosphate hydrolases"/>
    <property type="match status" value="1"/>
</dbReference>